<evidence type="ECO:0000259" key="1">
    <source>
        <dbReference type="Pfam" id="PF13454"/>
    </source>
</evidence>
<dbReference type="Pfam" id="PF13454">
    <property type="entry name" value="NAD_binding_9"/>
    <property type="match status" value="1"/>
</dbReference>
<dbReference type="Gene3D" id="3.50.50.60">
    <property type="entry name" value="FAD/NAD(P)-binding domain"/>
    <property type="match status" value="1"/>
</dbReference>
<dbReference type="Proteomes" id="UP000093858">
    <property type="component" value="Unassembled WGS sequence"/>
</dbReference>
<evidence type="ECO:0000313" key="3">
    <source>
        <dbReference type="Proteomes" id="UP000093858"/>
    </source>
</evidence>
<dbReference type="AlphaFoldDB" id="A0A199NX11"/>
<evidence type="ECO:0000313" key="2">
    <source>
        <dbReference type="EMBL" id="OAX53487.1"/>
    </source>
</evidence>
<dbReference type="EMBL" id="LWSU01000274">
    <property type="protein sequence ID" value="OAX53487.1"/>
    <property type="molecule type" value="Genomic_DNA"/>
</dbReference>
<dbReference type="InterPro" id="IPR038732">
    <property type="entry name" value="HpyO/CreE_NAD-binding"/>
</dbReference>
<reference evidence="2 3" key="1">
    <citation type="submission" date="2016-04" db="EMBL/GenBank/DDBJ databases">
        <title>Xanthomonas translucens phylogeny.</title>
        <authorList>
            <person name="Langlois P."/>
        </authorList>
    </citation>
    <scope>NUCLEOTIDE SEQUENCE [LARGE SCALE GENOMIC DNA]</scope>
    <source>
        <strain evidence="2 3">B99</strain>
    </source>
</reference>
<proteinExistence type="predicted"/>
<organism evidence="2 3">
    <name type="scientific">Xanthomonas graminis pv. poae</name>
    <dbReference type="NCBI Taxonomy" id="227946"/>
    <lineage>
        <taxon>Bacteria</taxon>
        <taxon>Pseudomonadati</taxon>
        <taxon>Pseudomonadota</taxon>
        <taxon>Gammaproteobacteria</taxon>
        <taxon>Lysobacterales</taxon>
        <taxon>Lysobacteraceae</taxon>
        <taxon>Xanthomonas</taxon>
        <taxon>Xanthomonas translucens group</taxon>
        <taxon>Xanthomonas graminis</taxon>
    </lineage>
</organism>
<dbReference type="InterPro" id="IPR052189">
    <property type="entry name" value="L-asp_N-monooxygenase_NS-form"/>
</dbReference>
<sequence length="621" mass="68055">MSTDVNADMDAYQDSIQIAVVGLGPWGLCALERIVFHARASRLAAINVHVVEPFTPGTGIYEESLPDYLVMNNACGDIGLARLWRHGAEQETRLYDWAVSHGYRRFGRDYRKDPAGVPITPEDFLPRRLMGEYLRWYYRELLDSLPPTLKIRLHRTWARALLPGKDGGEEVWLDSGECLSVDHVILTFGNADAVSNPPADDAARGMSPYPVSAYLPGVSAETRVAVTGMGLVAIDVVMTLTQGMGGRFEEFGERVAYHPSGREPSIFLISRSGLPFRQKSTAVSQVAARKAAFVFGPPAIDRLLARGKAAIDFVADVLPLLLREMSARYYVQAVYEAKGELESRQLAQRLRNASCLADFDAAIDGLARCFGAFDPSGIFYGECLESACSAGFQQAVCDAILREITPSARSGPENAACETFRVLRDSVRTVVEYGRLSFDSHQQFHGQIRGNIQRLTSGPPAWRLRQLLALIDAGVVQLPFGPSPAIHPPAREGEDFRIASTHLARPCVKRIDLLIRGHLDTPRLGASASPLLASLHRHGRLVPARYGDTEVGSVDITTDAHPIDRQGRVQERVWVFGAITEGTLFSTLYIPSPKRGVRAYQDIDRCVSTLLGDVACAAALA</sequence>
<dbReference type="RefSeq" id="WP_064542350.1">
    <property type="nucleotide sequence ID" value="NZ_LWSU01000274.1"/>
</dbReference>
<gene>
    <name evidence="2" type="ORF">A6R73_07170</name>
</gene>
<dbReference type="InterPro" id="IPR036188">
    <property type="entry name" value="FAD/NAD-bd_sf"/>
</dbReference>
<name>A0A199NX11_9XANT</name>
<feature type="domain" description="FAD-dependent urate hydroxylase HpyO/Asp monooxygenase CreE-like FAD/NAD(P)-binding" evidence="1">
    <location>
        <begin position="19"/>
        <end position="190"/>
    </location>
</feature>
<comment type="caution">
    <text evidence="2">The sequence shown here is derived from an EMBL/GenBank/DDBJ whole genome shotgun (WGS) entry which is preliminary data.</text>
</comment>
<dbReference type="SUPFAM" id="SSF51971">
    <property type="entry name" value="Nucleotide-binding domain"/>
    <property type="match status" value="1"/>
</dbReference>
<dbReference type="PANTHER" id="PTHR40254">
    <property type="entry name" value="BLR0577 PROTEIN"/>
    <property type="match status" value="1"/>
</dbReference>
<protein>
    <recommendedName>
        <fullName evidence="1">FAD-dependent urate hydroxylase HpyO/Asp monooxygenase CreE-like FAD/NAD(P)-binding domain-containing protein</fullName>
    </recommendedName>
</protein>
<dbReference type="PANTHER" id="PTHR40254:SF1">
    <property type="entry name" value="BLR0577 PROTEIN"/>
    <property type="match status" value="1"/>
</dbReference>
<accession>A0A199NX11</accession>